<dbReference type="AlphaFoldDB" id="A0A396BSW3"/>
<evidence type="ECO:0000313" key="4">
    <source>
        <dbReference type="Proteomes" id="UP000266644"/>
    </source>
</evidence>
<dbReference type="InterPro" id="IPR014061">
    <property type="entry name" value="BrxL-like"/>
</dbReference>
<dbReference type="Pfam" id="PF13337">
    <property type="entry name" value="BrxL_ATPase"/>
    <property type="match status" value="1"/>
</dbReference>
<dbReference type="GO" id="GO:0008233">
    <property type="term" value="F:peptidase activity"/>
    <property type="evidence" value="ECO:0007669"/>
    <property type="project" value="UniProtKB-KW"/>
</dbReference>
<reference evidence="3 4" key="1">
    <citation type="submission" date="2018-08" db="EMBL/GenBank/DDBJ databases">
        <title>A genome reference for cultivated species of the human gut microbiota.</title>
        <authorList>
            <person name="Zou Y."/>
            <person name="Xue W."/>
            <person name="Luo G."/>
        </authorList>
    </citation>
    <scope>NUCLEOTIDE SEQUENCE [LARGE SCALE GENOMIC DNA]</scope>
    <source>
        <strain evidence="3 4">AM18-6</strain>
    </source>
</reference>
<dbReference type="InterPro" id="IPR032341">
    <property type="entry name" value="MITD1_C"/>
</dbReference>
<dbReference type="Proteomes" id="UP000266644">
    <property type="component" value="Unassembled WGS sequence"/>
</dbReference>
<organism evidence="3 4">
    <name type="scientific">Bacteroides fragilis</name>
    <dbReference type="NCBI Taxonomy" id="817"/>
    <lineage>
        <taxon>Bacteria</taxon>
        <taxon>Pseudomonadati</taxon>
        <taxon>Bacteroidota</taxon>
        <taxon>Bacteroidia</taxon>
        <taxon>Bacteroidales</taxon>
        <taxon>Bacteroidaceae</taxon>
        <taxon>Bacteroides</taxon>
    </lineage>
</organism>
<evidence type="ECO:0000313" key="3">
    <source>
        <dbReference type="EMBL" id="RHH09727.1"/>
    </source>
</evidence>
<dbReference type="Pfam" id="PF16565">
    <property type="entry name" value="MIT_C"/>
    <property type="match status" value="1"/>
</dbReference>
<dbReference type="InterPro" id="IPR046838">
    <property type="entry name" value="BrxL_N"/>
</dbReference>
<protein>
    <submittedName>
        <fullName evidence="3">BREX system Lon protease-like protein BrxL</fullName>
    </submittedName>
</protein>
<dbReference type="NCBIfam" id="TIGR02688">
    <property type="entry name" value="BREX system Lon protease-like protein BrxL"/>
    <property type="match status" value="1"/>
</dbReference>
<dbReference type="GO" id="GO:0006508">
    <property type="term" value="P:proteolysis"/>
    <property type="evidence" value="ECO:0007669"/>
    <property type="project" value="UniProtKB-KW"/>
</dbReference>
<evidence type="ECO:0000259" key="1">
    <source>
        <dbReference type="Pfam" id="PF16565"/>
    </source>
</evidence>
<proteinExistence type="predicted"/>
<keyword evidence="3" id="KW-0378">Hydrolase</keyword>
<dbReference type="Pfam" id="PF20442">
    <property type="entry name" value="BrxL_N"/>
    <property type="match status" value="1"/>
</dbReference>
<gene>
    <name evidence="3" type="primary">brxL</name>
    <name evidence="3" type="ORF">DW228_14240</name>
</gene>
<dbReference type="RefSeq" id="WP_032543210.1">
    <property type="nucleotide sequence ID" value="NZ_CABJEQ010000004.1"/>
</dbReference>
<accession>A0A396BSW3</accession>
<feature type="domain" description="MITD1 C-terminal phospholipase D-like" evidence="1">
    <location>
        <begin position="536"/>
        <end position="675"/>
    </location>
</feature>
<dbReference type="EMBL" id="QRJE01000022">
    <property type="protein sequence ID" value="RHH09727.1"/>
    <property type="molecule type" value="Genomic_DNA"/>
</dbReference>
<dbReference type="InterPro" id="IPR038113">
    <property type="entry name" value="MITD1_C_sf"/>
</dbReference>
<feature type="domain" description="BREX system Lon protease-like BrxL N-terminal" evidence="2">
    <location>
        <begin position="10"/>
        <end position="141"/>
    </location>
</feature>
<evidence type="ECO:0000259" key="2">
    <source>
        <dbReference type="Pfam" id="PF20442"/>
    </source>
</evidence>
<keyword evidence="3" id="KW-0645">Protease</keyword>
<name>A0A396BSW3_BACFG</name>
<sequence>MELHDKVMNAFIGKVVRKDLAFLVKGGLPVPTYVLEYLLGQYCASDDEEVIAEGLEKVKQVIQHNYVHRADAESIKGTIRENGHHRIIDKVTVILNEKEDEYHASFANLGLGNVPIGTEYVRKNPKLLSGNGVWCIVTVGYIPGEDVKVRWEIQNLKPIQISNVDVQEYIEQRQAFATDEWIDFLIHTIGLNPEKLNRREKFISLARLLPHVENNFNFMELGPKGTGKSHVFQELSPSGVLVSGGDVTSARLFVKMSGNREILGLVGYWDVVAWDEFEQQKGRTVDAVMIDTMQNYLANKSFNRGKGTHEASASMVFVGNTKHTVPFMLKNSHLFESIPAAFIKGAFLDRIHLYNPGWEIRMLKKESFSKGYGLITDYIAAVLHELRNRDFSSDLNSFVKFSGTLSERDHLAIRKTFSGMIKLLYPDGKYTDEEALEIIEFAAECRKRVKDQLYIIDETFRAEPAKFEYLILKTGETKQVETLERIENPTITESIQTEETAEIASETSVITPRINTRPRIVQLASKQVDIRLNQRGVSYKSLFGDYIRTAKRITIVDPFIRVGHQIDNLIEFIQMTREVCLTPEELEIELHTQNEEEKIPEVIDIFNELQEELSSYGVTFNFMFDADHDRKIDLDNGWTINLGRGLDIFEKFSRFSLSNSRQENRRCKEFSVTYMYK</sequence>
<dbReference type="Gene3D" id="3.30.870.30">
    <property type="entry name" value="MITD, C-terminal phospholipase D-like domain"/>
    <property type="match status" value="1"/>
</dbReference>
<comment type="caution">
    <text evidence="3">The sequence shown here is derived from an EMBL/GenBank/DDBJ whole genome shotgun (WGS) entry which is preliminary data.</text>
</comment>